<name>A0A4C1VMZ9_EUMVA</name>
<reference evidence="1 2" key="1">
    <citation type="journal article" date="2019" name="Commun. Biol.">
        <title>The bagworm genome reveals a unique fibroin gene that provides high tensile strength.</title>
        <authorList>
            <person name="Kono N."/>
            <person name="Nakamura H."/>
            <person name="Ohtoshi R."/>
            <person name="Tomita M."/>
            <person name="Numata K."/>
            <person name="Arakawa K."/>
        </authorList>
    </citation>
    <scope>NUCLEOTIDE SEQUENCE [LARGE SCALE GENOMIC DNA]</scope>
</reference>
<comment type="caution">
    <text evidence="1">The sequence shown here is derived from an EMBL/GenBank/DDBJ whole genome shotgun (WGS) entry which is preliminary data.</text>
</comment>
<gene>
    <name evidence="1" type="ORF">EVAR_32463_1</name>
</gene>
<protein>
    <submittedName>
        <fullName evidence="1">Uncharacterized protein</fullName>
    </submittedName>
</protein>
<evidence type="ECO:0000313" key="1">
    <source>
        <dbReference type="EMBL" id="GBP39529.1"/>
    </source>
</evidence>
<dbReference type="EMBL" id="BGZK01000367">
    <property type="protein sequence ID" value="GBP39529.1"/>
    <property type="molecule type" value="Genomic_DNA"/>
</dbReference>
<sequence length="180" mass="19993">MRSTGTLIHGVSFKDRWKKSAVRERCSLRKNVMPRRRKRMLRWFGHLSDSSLIITAPQIPPTAQLSTAVSDLHVASNWLLYNERTDRSKDVVTGAEENLAVFGHLERPNESGLTKQIYTANMCDASHVVVPLAHFSISPLVTYTVPSRKAGNALVAPLRLQVSMGGGDHLLSGNLAILFY</sequence>
<organism evidence="1 2">
    <name type="scientific">Eumeta variegata</name>
    <name type="common">Bagworm moth</name>
    <name type="synonym">Eumeta japonica</name>
    <dbReference type="NCBI Taxonomy" id="151549"/>
    <lineage>
        <taxon>Eukaryota</taxon>
        <taxon>Metazoa</taxon>
        <taxon>Ecdysozoa</taxon>
        <taxon>Arthropoda</taxon>
        <taxon>Hexapoda</taxon>
        <taxon>Insecta</taxon>
        <taxon>Pterygota</taxon>
        <taxon>Neoptera</taxon>
        <taxon>Endopterygota</taxon>
        <taxon>Lepidoptera</taxon>
        <taxon>Glossata</taxon>
        <taxon>Ditrysia</taxon>
        <taxon>Tineoidea</taxon>
        <taxon>Psychidae</taxon>
        <taxon>Oiketicinae</taxon>
        <taxon>Eumeta</taxon>
    </lineage>
</organism>
<accession>A0A4C1VMZ9</accession>
<keyword evidence="2" id="KW-1185">Reference proteome</keyword>
<proteinExistence type="predicted"/>
<dbReference type="AlphaFoldDB" id="A0A4C1VMZ9"/>
<dbReference type="OrthoDB" id="425681at2759"/>
<dbReference type="Proteomes" id="UP000299102">
    <property type="component" value="Unassembled WGS sequence"/>
</dbReference>
<evidence type="ECO:0000313" key="2">
    <source>
        <dbReference type="Proteomes" id="UP000299102"/>
    </source>
</evidence>